<keyword evidence="6 8" id="KW-0456">Lyase</keyword>
<comment type="pathway">
    <text evidence="1 8">Amino-acid biosynthesis; L-tryptophan biosynthesis; L-tryptophan from chorismate: step 5/5.</text>
</comment>
<organism evidence="10 11">
    <name type="scientific">Salinisphaera dokdonensis CL-ES53</name>
    <dbReference type="NCBI Taxonomy" id="1304272"/>
    <lineage>
        <taxon>Bacteria</taxon>
        <taxon>Pseudomonadati</taxon>
        <taxon>Pseudomonadota</taxon>
        <taxon>Gammaproteobacteria</taxon>
        <taxon>Salinisphaerales</taxon>
        <taxon>Salinisphaeraceae</taxon>
        <taxon>Salinisphaera</taxon>
    </lineage>
</organism>
<gene>
    <name evidence="8" type="primary">trpA</name>
    <name evidence="10" type="ORF">SADO_00400</name>
</gene>
<proteinExistence type="inferred from homology"/>
<protein>
    <recommendedName>
        <fullName evidence="8">Tryptophan synthase alpha chain</fullName>
        <ecNumber evidence="8">4.2.1.20</ecNumber>
    </recommendedName>
</protein>
<comment type="similarity">
    <text evidence="8 9">Belongs to the TrpA family.</text>
</comment>
<comment type="function">
    <text evidence="8">The alpha subunit is responsible for the aldol cleavage of indoleglycerol phosphate to indole and glyceraldehyde 3-phosphate.</text>
</comment>
<comment type="caution">
    <text evidence="10">The sequence shown here is derived from an EMBL/GenBank/DDBJ whole genome shotgun (WGS) entry which is preliminary data.</text>
</comment>
<accession>A0ABV2AVR7</accession>
<dbReference type="HAMAP" id="MF_00131">
    <property type="entry name" value="Trp_synth_alpha"/>
    <property type="match status" value="1"/>
</dbReference>
<keyword evidence="11" id="KW-1185">Reference proteome</keyword>
<dbReference type="PROSITE" id="PS00167">
    <property type="entry name" value="TRP_SYNTHASE_ALPHA"/>
    <property type="match status" value="1"/>
</dbReference>
<evidence type="ECO:0000313" key="11">
    <source>
        <dbReference type="Proteomes" id="UP001460888"/>
    </source>
</evidence>
<evidence type="ECO:0000256" key="4">
    <source>
        <dbReference type="ARBA" id="ARBA00022822"/>
    </source>
</evidence>
<evidence type="ECO:0000313" key="10">
    <source>
        <dbReference type="EMBL" id="MES1927670.1"/>
    </source>
</evidence>
<comment type="catalytic activity">
    <reaction evidence="7 8">
        <text>(1S,2R)-1-C-(indol-3-yl)glycerol 3-phosphate + L-serine = D-glyceraldehyde 3-phosphate + L-tryptophan + H2O</text>
        <dbReference type="Rhea" id="RHEA:10532"/>
        <dbReference type="ChEBI" id="CHEBI:15377"/>
        <dbReference type="ChEBI" id="CHEBI:33384"/>
        <dbReference type="ChEBI" id="CHEBI:57912"/>
        <dbReference type="ChEBI" id="CHEBI:58866"/>
        <dbReference type="ChEBI" id="CHEBI:59776"/>
        <dbReference type="EC" id="4.2.1.20"/>
    </reaction>
</comment>
<dbReference type="InterPro" id="IPR018204">
    <property type="entry name" value="Trp_synthase_alpha_AS"/>
</dbReference>
<dbReference type="PANTHER" id="PTHR43406">
    <property type="entry name" value="TRYPTOPHAN SYNTHASE, ALPHA CHAIN"/>
    <property type="match status" value="1"/>
</dbReference>
<dbReference type="EC" id="4.2.1.20" evidence="8"/>
<dbReference type="CDD" id="cd04724">
    <property type="entry name" value="Tryptophan_synthase_alpha"/>
    <property type="match status" value="1"/>
</dbReference>
<evidence type="ECO:0000256" key="9">
    <source>
        <dbReference type="RuleBase" id="RU003662"/>
    </source>
</evidence>
<dbReference type="PANTHER" id="PTHR43406:SF1">
    <property type="entry name" value="TRYPTOPHAN SYNTHASE ALPHA CHAIN, CHLOROPLASTIC"/>
    <property type="match status" value="1"/>
</dbReference>
<dbReference type="Gene3D" id="3.20.20.70">
    <property type="entry name" value="Aldolase class I"/>
    <property type="match status" value="1"/>
</dbReference>
<dbReference type="RefSeq" id="WP_353108309.1">
    <property type="nucleotide sequence ID" value="NZ_APND01000001.1"/>
</dbReference>
<dbReference type="InterPro" id="IPR002028">
    <property type="entry name" value="Trp_synthase_suA"/>
</dbReference>
<evidence type="ECO:0000256" key="1">
    <source>
        <dbReference type="ARBA" id="ARBA00004733"/>
    </source>
</evidence>
<evidence type="ECO:0000256" key="6">
    <source>
        <dbReference type="ARBA" id="ARBA00023239"/>
    </source>
</evidence>
<evidence type="ECO:0000256" key="2">
    <source>
        <dbReference type="ARBA" id="ARBA00011270"/>
    </source>
</evidence>
<dbReference type="InterPro" id="IPR011060">
    <property type="entry name" value="RibuloseP-bd_barrel"/>
</dbReference>
<dbReference type="InterPro" id="IPR013785">
    <property type="entry name" value="Aldolase_TIM"/>
</dbReference>
<evidence type="ECO:0000256" key="7">
    <source>
        <dbReference type="ARBA" id="ARBA00049047"/>
    </source>
</evidence>
<dbReference type="SUPFAM" id="SSF51366">
    <property type="entry name" value="Ribulose-phoshate binding barrel"/>
    <property type="match status" value="1"/>
</dbReference>
<feature type="active site" description="Proton acceptor" evidence="8">
    <location>
        <position position="49"/>
    </location>
</feature>
<dbReference type="NCBIfam" id="TIGR00262">
    <property type="entry name" value="trpA"/>
    <property type="match status" value="1"/>
</dbReference>
<name>A0ABV2AVR7_9GAMM</name>
<dbReference type="EMBL" id="APND01000001">
    <property type="protein sequence ID" value="MES1927670.1"/>
    <property type="molecule type" value="Genomic_DNA"/>
</dbReference>
<evidence type="ECO:0000256" key="5">
    <source>
        <dbReference type="ARBA" id="ARBA00023141"/>
    </source>
</evidence>
<comment type="subunit">
    <text evidence="2 8">Tetramer of two alpha and two beta chains.</text>
</comment>
<keyword evidence="5 8" id="KW-0057">Aromatic amino acid biosynthesis</keyword>
<dbReference type="Proteomes" id="UP001460888">
    <property type="component" value="Unassembled WGS sequence"/>
</dbReference>
<dbReference type="Pfam" id="PF00290">
    <property type="entry name" value="Trp_syntA"/>
    <property type="match status" value="1"/>
</dbReference>
<keyword evidence="3 8" id="KW-0028">Amino-acid biosynthesis</keyword>
<keyword evidence="4 8" id="KW-0822">Tryptophan biosynthesis</keyword>
<feature type="active site" description="Proton acceptor" evidence="8">
    <location>
        <position position="60"/>
    </location>
</feature>
<evidence type="ECO:0000256" key="3">
    <source>
        <dbReference type="ARBA" id="ARBA00022605"/>
    </source>
</evidence>
<reference evidence="10 11" key="1">
    <citation type="submission" date="2013-03" db="EMBL/GenBank/DDBJ databases">
        <title>Salinisphaera dokdonensis CL-ES53 Genome Sequencing.</title>
        <authorList>
            <person name="Li C."/>
            <person name="Lai Q."/>
            <person name="Shao Z."/>
        </authorList>
    </citation>
    <scope>NUCLEOTIDE SEQUENCE [LARGE SCALE GENOMIC DNA]</scope>
    <source>
        <strain evidence="10 11">CL-ES53</strain>
    </source>
</reference>
<sequence length="278" mass="29108">MSRLDNRFQALREQGRTALIPYITAGDPAPDATVGFMHALVEAGADVLEVGVPFSDPMADGPVIQGACERALAAGTSLSRVLDMIADFREKDGDTPVVLMGYLNPIDRLGLEAFASRAQQAGVDGVLIVDMTAEEAPEVTPTLQAANLDPVCLIAPTTGDERIERICANAGGFIYYVSFKGVTGSASLDVSSLAQAIERIRAKSALPVAVGFGVSTAANAADVAQVADAVVVGSALVRQIAEHGADRSATENALRDTLSAMRHAMDEQDNRKGEARRA</sequence>
<evidence type="ECO:0000256" key="8">
    <source>
        <dbReference type="HAMAP-Rule" id="MF_00131"/>
    </source>
</evidence>